<dbReference type="GO" id="GO:0016301">
    <property type="term" value="F:kinase activity"/>
    <property type="evidence" value="ECO:0007669"/>
    <property type="project" value="UniProtKB-KW"/>
</dbReference>
<dbReference type="AlphaFoldDB" id="A0A699KPC5"/>
<reference evidence="1" key="1">
    <citation type="journal article" date="2019" name="Sci. Rep.">
        <title>Draft genome of Tanacetum cinerariifolium, the natural source of mosquito coil.</title>
        <authorList>
            <person name="Yamashiro T."/>
            <person name="Shiraishi A."/>
            <person name="Satake H."/>
            <person name="Nakayama K."/>
        </authorList>
    </citation>
    <scope>NUCLEOTIDE SEQUENCE</scope>
</reference>
<name>A0A699KPC5_TANCI</name>
<proteinExistence type="predicted"/>
<organism evidence="1">
    <name type="scientific">Tanacetum cinerariifolium</name>
    <name type="common">Dalmatian daisy</name>
    <name type="synonym">Chrysanthemum cinerariifolium</name>
    <dbReference type="NCBI Taxonomy" id="118510"/>
    <lineage>
        <taxon>Eukaryota</taxon>
        <taxon>Viridiplantae</taxon>
        <taxon>Streptophyta</taxon>
        <taxon>Embryophyta</taxon>
        <taxon>Tracheophyta</taxon>
        <taxon>Spermatophyta</taxon>
        <taxon>Magnoliopsida</taxon>
        <taxon>eudicotyledons</taxon>
        <taxon>Gunneridae</taxon>
        <taxon>Pentapetalae</taxon>
        <taxon>asterids</taxon>
        <taxon>campanulids</taxon>
        <taxon>Asterales</taxon>
        <taxon>Asteraceae</taxon>
        <taxon>Asteroideae</taxon>
        <taxon>Anthemideae</taxon>
        <taxon>Anthemidinae</taxon>
        <taxon>Tanacetum</taxon>
    </lineage>
</organism>
<sequence>MLFIDVFGDEAFQKVYDIHKVETTALLGYKMMAYCDKTPANQKFVTLIDKMISERLDKHTLATKKP</sequence>
<evidence type="ECO:0000313" key="1">
    <source>
        <dbReference type="EMBL" id="GFA99664.1"/>
    </source>
</evidence>
<accession>A0A699KPC5</accession>
<keyword evidence="1" id="KW-0418">Kinase</keyword>
<dbReference type="EMBL" id="BKCJ010529983">
    <property type="protein sequence ID" value="GFA99664.1"/>
    <property type="molecule type" value="Genomic_DNA"/>
</dbReference>
<comment type="caution">
    <text evidence="1">The sequence shown here is derived from an EMBL/GenBank/DDBJ whole genome shotgun (WGS) entry which is preliminary data.</text>
</comment>
<gene>
    <name evidence="1" type="ORF">Tci_671636</name>
</gene>
<keyword evidence="1" id="KW-0808">Transferase</keyword>
<protein>
    <submittedName>
        <fullName evidence="1">Protein kinase superfamily protein</fullName>
    </submittedName>
</protein>